<protein>
    <submittedName>
        <fullName evidence="1">Uncharacterized protein</fullName>
    </submittedName>
</protein>
<dbReference type="EMBL" id="WOET01000003">
    <property type="protein sequence ID" value="MUM71692.1"/>
    <property type="molecule type" value="Genomic_DNA"/>
</dbReference>
<reference evidence="1 2" key="1">
    <citation type="submission" date="2019-11" db="EMBL/GenBank/DDBJ databases">
        <title>Whole genome sequence analysis of environmental Escherichia coli from the feces of straw-necked ibis (Threskiornis spinicollis) nesting on inland wetlands.</title>
        <authorList>
            <person name="Wyrsch E.R."/>
            <person name="Roy Chowdhury P."/>
            <person name="Wallis L."/>
            <person name="Cummins M.L."/>
            <person name="Zingali T."/>
            <person name="Brandis K.J."/>
            <person name="Djordjevic S.P."/>
        </authorList>
    </citation>
    <scope>NUCLEOTIDE SEQUENCE [LARGE SCALE GENOMIC DNA]</scope>
    <source>
        <strain evidence="1 2">IBS12</strain>
    </source>
</reference>
<evidence type="ECO:0000313" key="2">
    <source>
        <dbReference type="Proteomes" id="UP000490727"/>
    </source>
</evidence>
<accession>A0AAJ3CWG1</accession>
<comment type="caution">
    <text evidence="1">The sequence shown here is derived from an EMBL/GenBank/DDBJ whole genome shotgun (WGS) entry which is preliminary data.</text>
</comment>
<evidence type="ECO:0000313" key="1">
    <source>
        <dbReference type="EMBL" id="MUM71692.1"/>
    </source>
</evidence>
<proteinExistence type="predicted"/>
<dbReference type="Proteomes" id="UP000490727">
    <property type="component" value="Unassembled WGS sequence"/>
</dbReference>
<dbReference type="RefSeq" id="WP_155851147.1">
    <property type="nucleotide sequence ID" value="NZ_JAXAVN010000004.1"/>
</dbReference>
<sequence length="123" mass="14486">MKKEIRIQFGMRKKEVICTLNHAVVESLGGALQKFSHFVLVLYENGSFKIFTYDDSKNYRNDFVNLTVLSEEEFFQESTVWNLPGAPIEYVRATQAEMIKVMQNYPEDYMTKFPESIYVEVEY</sequence>
<dbReference type="AlphaFoldDB" id="A0AAJ3CWG1"/>
<gene>
    <name evidence="1" type="ORF">GNZ05_05870</name>
</gene>
<organism evidence="1 2">
    <name type="scientific">Escherichia coli</name>
    <dbReference type="NCBI Taxonomy" id="562"/>
    <lineage>
        <taxon>Bacteria</taxon>
        <taxon>Pseudomonadati</taxon>
        <taxon>Pseudomonadota</taxon>
        <taxon>Gammaproteobacteria</taxon>
        <taxon>Enterobacterales</taxon>
        <taxon>Enterobacteriaceae</taxon>
        <taxon>Escherichia</taxon>
    </lineage>
</organism>
<name>A0AAJ3CWG1_ECOLX</name>